<keyword evidence="4" id="KW-1185">Reference proteome</keyword>
<dbReference type="EC" id="2.3.1.118" evidence="3"/>
<reference evidence="3" key="1">
    <citation type="submission" date="2021-10" db="EMBL/GenBank/DDBJ databases">
        <authorList>
            <person name="Criscuolo A."/>
        </authorList>
    </citation>
    <scope>NUCLEOTIDE SEQUENCE</scope>
    <source>
        <strain evidence="3">CIP111885</strain>
    </source>
</reference>
<evidence type="ECO:0000313" key="4">
    <source>
        <dbReference type="Proteomes" id="UP000789845"/>
    </source>
</evidence>
<name>A0A9C7LCV8_9BACI</name>
<dbReference type="GO" id="GO:0046990">
    <property type="term" value="F:N-hydroxyarylamine O-acetyltransferase activity"/>
    <property type="evidence" value="ECO:0007669"/>
    <property type="project" value="UniProtKB-EC"/>
</dbReference>
<evidence type="ECO:0000313" key="3">
    <source>
        <dbReference type="EMBL" id="CAG9610170.1"/>
    </source>
</evidence>
<dbReference type="Proteomes" id="UP000789845">
    <property type="component" value="Unassembled WGS sequence"/>
</dbReference>
<sequence length="258" mass="29521">MSDVNKLFRNRIGISDNEVITFENLSLVLEKVAKTIPFENMCIIENKTTEISKANLIKKLLVQNEGGLCYELNTILYQFLIENGFNTSQIRGATYDQVNQRWSPVGKTHVFNLVLHHGQLSIVDTGFGGNLPLKPVPLNGEIITSQNGDFRVVHEESEHGDLIFYMKLKHKDQEWKKGYAFQSNTRIEHVSEINDVQKIIVEHPASPFNKKPIITRITDKGNMTLTETSFTEWVDGNIEKEDIDEKRFKIIAKENFGL</sequence>
<dbReference type="InterPro" id="IPR053710">
    <property type="entry name" value="Arylamine_NAT_domain_sf"/>
</dbReference>
<dbReference type="PANTHER" id="PTHR11786:SF0">
    <property type="entry name" value="ARYLAMINE N-ACETYLTRANSFERASE 4-RELATED"/>
    <property type="match status" value="1"/>
</dbReference>
<comment type="similarity">
    <text evidence="1 2">Belongs to the arylamine N-acetyltransferase family.</text>
</comment>
<accession>A0A9C7LCV8</accession>
<organism evidence="3 4">
    <name type="scientific">Pseudoneobacillus rhizosphaerae</name>
    <dbReference type="NCBI Taxonomy" id="2880968"/>
    <lineage>
        <taxon>Bacteria</taxon>
        <taxon>Bacillati</taxon>
        <taxon>Bacillota</taxon>
        <taxon>Bacilli</taxon>
        <taxon>Bacillales</taxon>
        <taxon>Bacillaceae</taxon>
        <taxon>Pseudoneobacillus</taxon>
    </lineage>
</organism>
<keyword evidence="3" id="KW-0808">Transferase</keyword>
<dbReference type="PRINTS" id="PR01543">
    <property type="entry name" value="ANATRNSFRASE"/>
</dbReference>
<dbReference type="RefSeq" id="WP_230498398.1">
    <property type="nucleotide sequence ID" value="NZ_CAKJTG010000029.1"/>
</dbReference>
<dbReference type="PANTHER" id="PTHR11786">
    <property type="entry name" value="N-HYDROXYARYLAMINE O-ACETYLTRANSFERASE"/>
    <property type="match status" value="1"/>
</dbReference>
<dbReference type="AlphaFoldDB" id="A0A9C7LCV8"/>
<dbReference type="Pfam" id="PF00797">
    <property type="entry name" value="Acetyltransf_2"/>
    <property type="match status" value="1"/>
</dbReference>
<dbReference type="SUPFAM" id="SSF54001">
    <property type="entry name" value="Cysteine proteinases"/>
    <property type="match status" value="1"/>
</dbReference>
<dbReference type="InterPro" id="IPR038765">
    <property type="entry name" value="Papain-like_cys_pep_sf"/>
</dbReference>
<keyword evidence="3" id="KW-0012">Acyltransferase</keyword>
<protein>
    <submittedName>
        <fullName evidence="3">Arylamine N-acetyltransferase / N-hydroxyarylamine O-acetyltransferase</fullName>
        <ecNumber evidence="3">2.3.1.118</ecNumber>
    </submittedName>
</protein>
<gene>
    <name evidence="3" type="primary">nhoA</name>
    <name evidence="3" type="ORF">NEOCIP111885_03916</name>
</gene>
<dbReference type="InterPro" id="IPR001447">
    <property type="entry name" value="Arylamine_N-AcTrfase"/>
</dbReference>
<comment type="caution">
    <text evidence="3">The sequence shown here is derived from an EMBL/GenBank/DDBJ whole genome shotgun (WGS) entry which is preliminary data.</text>
</comment>
<dbReference type="Gene3D" id="3.30.2140.20">
    <property type="match status" value="1"/>
</dbReference>
<evidence type="ECO:0000256" key="1">
    <source>
        <dbReference type="ARBA" id="ARBA00006547"/>
    </source>
</evidence>
<dbReference type="EMBL" id="CAKJTG010000029">
    <property type="protein sequence ID" value="CAG9610170.1"/>
    <property type="molecule type" value="Genomic_DNA"/>
</dbReference>
<proteinExistence type="inferred from homology"/>
<evidence type="ECO:0000256" key="2">
    <source>
        <dbReference type="RuleBase" id="RU003452"/>
    </source>
</evidence>